<evidence type="ECO:0000313" key="2">
    <source>
        <dbReference type="Proteomes" id="UP001519654"/>
    </source>
</evidence>
<proteinExistence type="predicted"/>
<protein>
    <submittedName>
        <fullName evidence="1">Uncharacterized protein</fullName>
    </submittedName>
</protein>
<comment type="caution">
    <text evidence="1">The sequence shown here is derived from an EMBL/GenBank/DDBJ whole genome shotgun (WGS) entry which is preliminary data.</text>
</comment>
<organism evidence="1 2">
    <name type="scientific">Paractinoplanes bogorensis</name>
    <dbReference type="NCBI Taxonomy" id="1610840"/>
    <lineage>
        <taxon>Bacteria</taxon>
        <taxon>Bacillati</taxon>
        <taxon>Actinomycetota</taxon>
        <taxon>Actinomycetes</taxon>
        <taxon>Micromonosporales</taxon>
        <taxon>Micromonosporaceae</taxon>
        <taxon>Paractinoplanes</taxon>
    </lineage>
</organism>
<dbReference type="RefSeq" id="WP_215791089.1">
    <property type="nucleotide sequence ID" value="NZ_JAHKKG010000008.1"/>
</dbReference>
<evidence type="ECO:0000313" key="1">
    <source>
        <dbReference type="EMBL" id="MBU2666950.1"/>
    </source>
</evidence>
<accession>A0ABS5YU51</accession>
<dbReference type="EMBL" id="JAHKKG010000008">
    <property type="protein sequence ID" value="MBU2666950.1"/>
    <property type="molecule type" value="Genomic_DNA"/>
</dbReference>
<gene>
    <name evidence="1" type="ORF">KOI35_25905</name>
</gene>
<sequence>MDLVRLHVRKLLEAPFLADQARRRRAHEIVRTGRPVVQDVRTSATGWELRDWLTGAVLARGDDGPAGLSVALTGTYHADCLYAEVPGPEPGTPGVPSSLGRAVEEWLFAATTSDEDVAEFAGWPLAKVREHR</sequence>
<dbReference type="Proteomes" id="UP001519654">
    <property type="component" value="Unassembled WGS sequence"/>
</dbReference>
<reference evidence="1 2" key="1">
    <citation type="submission" date="2021-06" db="EMBL/GenBank/DDBJ databases">
        <title>Actinoplanes lichenicola sp. nov., and Actinoplanes ovalisporus sp. nov., isolated from lichen in Thailand.</title>
        <authorList>
            <person name="Saeng-In P."/>
            <person name="Kanchanasin P."/>
            <person name="Yuki M."/>
            <person name="Kudo T."/>
            <person name="Ohkuma M."/>
            <person name="Phongsopitanun W."/>
            <person name="Tanasupawat S."/>
        </authorList>
    </citation>
    <scope>NUCLEOTIDE SEQUENCE [LARGE SCALE GENOMIC DNA]</scope>
    <source>
        <strain evidence="1 2">NBRC 110975</strain>
    </source>
</reference>
<keyword evidence="2" id="KW-1185">Reference proteome</keyword>
<name>A0ABS5YU51_9ACTN</name>